<dbReference type="eggNOG" id="ENOG502SEYZ">
    <property type="taxonomic scope" value="Eukaryota"/>
</dbReference>
<protein>
    <submittedName>
        <fullName evidence="3">Uncharacterized protein</fullName>
    </submittedName>
</protein>
<evidence type="ECO:0000256" key="1">
    <source>
        <dbReference type="SAM" id="MobiDB-lite"/>
    </source>
</evidence>
<feature type="signal peptide" evidence="2">
    <location>
        <begin position="1"/>
        <end position="31"/>
    </location>
</feature>
<reference evidence="4" key="1">
    <citation type="submission" date="2013-01" db="EMBL/GenBank/DDBJ databases">
        <title>Draft Genome Sequence of a Mulberry Tree, Morus notabilis C.K. Schneid.</title>
        <authorList>
            <person name="He N."/>
            <person name="Zhao S."/>
        </authorList>
    </citation>
    <scope>NUCLEOTIDE SEQUENCE</scope>
</reference>
<feature type="chain" id="PRO_5004932824" evidence="2">
    <location>
        <begin position="32"/>
        <end position="107"/>
    </location>
</feature>
<name>W9RX72_9ROSA</name>
<keyword evidence="4" id="KW-1185">Reference proteome</keyword>
<sequence length="107" mass="11730">MAKREFYFMKSSISVLLVLLVLASLLSMTCQRKIAVEAHARLSKDCVPISPACHLEVADHEEPEPLDVKDDADPGSGDDLEHHEAAPGDDNDFYRQYGDVPSPGIGH</sequence>
<feature type="region of interest" description="Disordered" evidence="1">
    <location>
        <begin position="58"/>
        <end position="107"/>
    </location>
</feature>
<evidence type="ECO:0000313" key="3">
    <source>
        <dbReference type="EMBL" id="EXB96522.1"/>
    </source>
</evidence>
<dbReference type="AlphaFoldDB" id="W9RX72"/>
<dbReference type="EMBL" id="KE345243">
    <property type="protein sequence ID" value="EXB96522.1"/>
    <property type="molecule type" value="Genomic_DNA"/>
</dbReference>
<evidence type="ECO:0000313" key="4">
    <source>
        <dbReference type="Proteomes" id="UP000030645"/>
    </source>
</evidence>
<proteinExistence type="predicted"/>
<organism evidence="3 4">
    <name type="scientific">Morus notabilis</name>
    <dbReference type="NCBI Taxonomy" id="981085"/>
    <lineage>
        <taxon>Eukaryota</taxon>
        <taxon>Viridiplantae</taxon>
        <taxon>Streptophyta</taxon>
        <taxon>Embryophyta</taxon>
        <taxon>Tracheophyta</taxon>
        <taxon>Spermatophyta</taxon>
        <taxon>Magnoliopsida</taxon>
        <taxon>eudicotyledons</taxon>
        <taxon>Gunneridae</taxon>
        <taxon>Pentapetalae</taxon>
        <taxon>rosids</taxon>
        <taxon>fabids</taxon>
        <taxon>Rosales</taxon>
        <taxon>Moraceae</taxon>
        <taxon>Moreae</taxon>
        <taxon>Morus</taxon>
    </lineage>
</organism>
<keyword evidence="2" id="KW-0732">Signal</keyword>
<gene>
    <name evidence="3" type="ORF">L484_011232</name>
</gene>
<dbReference type="Proteomes" id="UP000030645">
    <property type="component" value="Unassembled WGS sequence"/>
</dbReference>
<accession>W9RX72</accession>
<evidence type="ECO:0000256" key="2">
    <source>
        <dbReference type="SAM" id="SignalP"/>
    </source>
</evidence>